<accession>A0A5N6IJU6</accession>
<name>A0A5N6IJU6_9EURO</name>
<dbReference type="Proteomes" id="UP000326289">
    <property type="component" value="Unassembled WGS sequence"/>
</dbReference>
<organism evidence="1 2">
    <name type="scientific">Aspergillus minisclerotigenes</name>
    <dbReference type="NCBI Taxonomy" id="656917"/>
    <lineage>
        <taxon>Eukaryota</taxon>
        <taxon>Fungi</taxon>
        <taxon>Dikarya</taxon>
        <taxon>Ascomycota</taxon>
        <taxon>Pezizomycotina</taxon>
        <taxon>Eurotiomycetes</taxon>
        <taxon>Eurotiomycetidae</taxon>
        <taxon>Eurotiales</taxon>
        <taxon>Aspergillaceae</taxon>
        <taxon>Aspergillus</taxon>
        <taxon>Aspergillus subgen. Circumdati</taxon>
    </lineage>
</organism>
<evidence type="ECO:0000313" key="2">
    <source>
        <dbReference type="Proteomes" id="UP000326289"/>
    </source>
</evidence>
<dbReference type="AlphaFoldDB" id="A0A5N6IJU6"/>
<sequence>MDEYHALFSKCIWSRRCIHGSNPNLLPLQQVSYELTRERVIQVVSHLKRHFYQL</sequence>
<protein>
    <submittedName>
        <fullName evidence="1">Uncharacterized protein</fullName>
    </submittedName>
</protein>
<proteinExistence type="predicted"/>
<reference evidence="1 2" key="1">
    <citation type="submission" date="2019-04" db="EMBL/GenBank/DDBJ databases">
        <title>Fungal friends and foes A comparative genomics study of 23 Aspergillus species from section Flavi.</title>
        <authorList>
            <consortium name="DOE Joint Genome Institute"/>
            <person name="Kjaerbolling I."/>
            <person name="Vesth T.C."/>
            <person name="Frisvad J.C."/>
            <person name="Nybo J.L."/>
            <person name="Theobald S."/>
            <person name="Kildgaard S."/>
            <person name="Petersen T.I."/>
            <person name="Kuo A."/>
            <person name="Sato A."/>
            <person name="Lyhne E.K."/>
            <person name="Kogle M.E."/>
            <person name="Wiebenga A."/>
            <person name="Kun R.S."/>
            <person name="Lubbers R.J."/>
            <person name="Makela M.R."/>
            <person name="Barry K."/>
            <person name="Chovatia M."/>
            <person name="Clum A."/>
            <person name="Daum C."/>
            <person name="Haridas S."/>
            <person name="He G."/>
            <person name="LaButti K."/>
            <person name="Lipzen A."/>
            <person name="Mondo S."/>
            <person name="Pangilinan J."/>
            <person name="Riley R."/>
            <person name="Salamov A."/>
            <person name="Simmons B.A."/>
            <person name="Magnuson J.K."/>
            <person name="Henrissat B."/>
            <person name="Mortensen U.H."/>
            <person name="Larsen T.O."/>
            <person name="De vries R.P."/>
            <person name="Grigoriev I.V."/>
            <person name="Machida M."/>
            <person name="Baker S.E."/>
            <person name="Andersen M.R."/>
        </authorList>
    </citation>
    <scope>NUCLEOTIDE SEQUENCE [LARGE SCALE GENOMIC DNA]</scope>
    <source>
        <strain evidence="1 2">CBS 117635</strain>
    </source>
</reference>
<feature type="non-terminal residue" evidence="1">
    <location>
        <position position="54"/>
    </location>
</feature>
<dbReference type="EMBL" id="ML732970">
    <property type="protein sequence ID" value="KAB8266464.1"/>
    <property type="molecule type" value="Genomic_DNA"/>
</dbReference>
<keyword evidence="2" id="KW-1185">Reference proteome</keyword>
<gene>
    <name evidence="1" type="ORF">BDV30DRAFT_221865</name>
</gene>
<evidence type="ECO:0000313" key="1">
    <source>
        <dbReference type="EMBL" id="KAB8266464.1"/>
    </source>
</evidence>